<gene>
    <name evidence="1" type="ORF">ACFPYL_00455</name>
</gene>
<proteinExistence type="predicted"/>
<organism evidence="1 2">
    <name type="scientific">Nocardioides hankookensis</name>
    <dbReference type="NCBI Taxonomy" id="443157"/>
    <lineage>
        <taxon>Bacteria</taxon>
        <taxon>Bacillati</taxon>
        <taxon>Actinomycetota</taxon>
        <taxon>Actinomycetes</taxon>
        <taxon>Propionibacteriales</taxon>
        <taxon>Nocardioidaceae</taxon>
        <taxon>Nocardioides</taxon>
    </lineage>
</organism>
<accession>A0ABW1LEG4</accession>
<comment type="caution">
    <text evidence="1">The sequence shown here is derived from an EMBL/GenBank/DDBJ whole genome shotgun (WGS) entry which is preliminary data.</text>
</comment>
<evidence type="ECO:0000313" key="2">
    <source>
        <dbReference type="Proteomes" id="UP001596135"/>
    </source>
</evidence>
<dbReference type="EMBL" id="JBHSRJ010000001">
    <property type="protein sequence ID" value="MFC6041523.1"/>
    <property type="molecule type" value="Genomic_DNA"/>
</dbReference>
<sequence length="44" mass="4857">MNHNKMANGLVQVWVPVTDHQGRTRVEAHWIDASTAPTHATHAA</sequence>
<dbReference type="RefSeq" id="WP_379149255.1">
    <property type="nucleotide sequence ID" value="NZ_JBHSRJ010000001.1"/>
</dbReference>
<name>A0ABW1LEG4_9ACTN</name>
<dbReference type="Proteomes" id="UP001596135">
    <property type="component" value="Unassembled WGS sequence"/>
</dbReference>
<keyword evidence="2" id="KW-1185">Reference proteome</keyword>
<evidence type="ECO:0000313" key="1">
    <source>
        <dbReference type="EMBL" id="MFC6041523.1"/>
    </source>
</evidence>
<protein>
    <submittedName>
        <fullName evidence="1">Uncharacterized protein</fullName>
    </submittedName>
</protein>
<reference evidence="2" key="1">
    <citation type="journal article" date="2019" name="Int. J. Syst. Evol. Microbiol.">
        <title>The Global Catalogue of Microorganisms (GCM) 10K type strain sequencing project: providing services to taxonomists for standard genome sequencing and annotation.</title>
        <authorList>
            <consortium name="The Broad Institute Genomics Platform"/>
            <consortium name="The Broad Institute Genome Sequencing Center for Infectious Disease"/>
            <person name="Wu L."/>
            <person name="Ma J."/>
        </authorList>
    </citation>
    <scope>NUCLEOTIDE SEQUENCE [LARGE SCALE GENOMIC DNA]</scope>
    <source>
        <strain evidence="2">CCUG 54522</strain>
    </source>
</reference>